<dbReference type="NCBIfam" id="NF033441">
    <property type="entry name" value="BREX_BrxC"/>
    <property type="match status" value="1"/>
</dbReference>
<reference evidence="2" key="1">
    <citation type="submission" date="2023-04" db="EMBL/GenBank/DDBJ databases">
        <title>Genome Encyclopedia of Bacteria and Archaea VI: Functional Genomics of Type Strains.</title>
        <authorList>
            <person name="Whitman W."/>
        </authorList>
    </citation>
    <scope>NUCLEOTIDE SEQUENCE</scope>
    <source>
        <strain evidence="2">Enz.4-51</strain>
    </source>
</reference>
<dbReference type="InterPro" id="IPR047679">
    <property type="entry name" value="BREX_BrxC"/>
</dbReference>
<evidence type="ECO:0000313" key="2">
    <source>
        <dbReference type="EMBL" id="MDH6504884.1"/>
    </source>
</evidence>
<dbReference type="EMBL" id="JARXYA010000018">
    <property type="protein sequence ID" value="MDH6504884.1"/>
    <property type="molecule type" value="Genomic_DNA"/>
</dbReference>
<feature type="domain" description="Probable ATP-binding protein BrxC winged helix-turn-helix" evidence="1">
    <location>
        <begin position="453"/>
        <end position="536"/>
    </location>
</feature>
<evidence type="ECO:0000259" key="1">
    <source>
        <dbReference type="Pfam" id="PF25791"/>
    </source>
</evidence>
<proteinExistence type="predicted"/>
<accession>A0AA43MC92</accession>
<gene>
    <name evidence="2" type="ORF">M2127_002213</name>
</gene>
<evidence type="ECO:0000313" key="3">
    <source>
        <dbReference type="Proteomes" id="UP001161160"/>
    </source>
</evidence>
<dbReference type="Pfam" id="PF25791">
    <property type="entry name" value="WHD_BREX_BrxC"/>
    <property type="match status" value="1"/>
</dbReference>
<dbReference type="AlphaFoldDB" id="A0AA43MC92"/>
<dbReference type="InterPro" id="IPR058038">
    <property type="entry name" value="BREX_BrxC_wHTH"/>
</dbReference>
<name>A0AA43MC92_9BURK</name>
<protein>
    <recommendedName>
        <fullName evidence="1">Probable ATP-binding protein BrxC winged helix-turn-helix domain-containing protein</fullName>
    </recommendedName>
</protein>
<keyword evidence="3" id="KW-1185">Reference proteome</keyword>
<dbReference type="Proteomes" id="UP001161160">
    <property type="component" value="Unassembled WGS sequence"/>
</dbReference>
<organism evidence="2 3">
    <name type="scientific">Polynucleobacter sphagniphilus</name>
    <dbReference type="NCBI Taxonomy" id="1743169"/>
    <lineage>
        <taxon>Bacteria</taxon>
        <taxon>Pseudomonadati</taxon>
        <taxon>Pseudomonadota</taxon>
        <taxon>Betaproteobacteria</taxon>
        <taxon>Burkholderiales</taxon>
        <taxon>Burkholderiaceae</taxon>
        <taxon>Polynucleobacter</taxon>
    </lineage>
</organism>
<sequence length="866" mass="95637">MLGKSASGENELGRLFDSQGQALRHNTKLQDAKYYDANFTRESFINLYPFLPAHFDILLHLLGALAKSTGGIGLRSAIKVIQDVLKGEGGTKAMADQPVGWLATTVTLYDELEKDIRRAFSSIHQAVAKVLIRFPESRLHQDIAKTVAVLQILGNLPVSVQNVAGLMHPSIDSASQLDAIQIAVDEMLGDILVPLGEKDGNLVFLSEKLRDIEQERGSIALRSVDVKRIFSDALRESFEPLPRVTLQNTMAVTMGIKLQAGSSLTSLVGDQNSIQMIVELVSAGDYEAAKNRMLDDSRSRANQNFIGVLARSSLELDELSNEIYRSQRISELHRNEPDQEVKDYCSGQLDRAAKLATQLQSKIKQTLQGGSFVFRGQASAVSAFDVELLESCKKMLNDVAAQVFDRYIEAPVRASTDAAEKFLRVANPTSISTALDPLSLVQTVSGRATFRTDHKAMVSIRDYIDRRGTVDGKRLLDDFSNEPFGWSPDTTRYILAAMLMAGEIKLKVSGREVTATGQQAIEALKTNNSFKQIGVALRDERPSIEMLGRAAERLSELVGDTVLALEQEISKGAAKYFPGFQRDYGPLAEKLNSLALVGGDRIISLNNDLADVLFTDASDAPQRLGAETSSIYDNLKWAREVKRVLENGLEVTLRDLQAHRGGIDALPDTGVPGELRKELIDELATIQNWLSKEDFFQHSADFSSQLTHIKGRVRQAASLMLDQQKLRLKEGIEALHYIPEWGALTQEERSNALSRLDGLALETSQDLVGLKKLLARDFDINSTLEDLKRSIQLQGQERARLALNEERAKSGDTGPTRLSRSISVPPRMISSLEVDVLINQLNEIRAQIGLYEEIDIEITVNSEGEK</sequence>
<comment type="caution">
    <text evidence="2">The sequence shown here is derived from an EMBL/GenBank/DDBJ whole genome shotgun (WGS) entry which is preliminary data.</text>
</comment>